<dbReference type="EMBL" id="CAJOBD010023786">
    <property type="protein sequence ID" value="CAF4257150.1"/>
    <property type="molecule type" value="Genomic_DNA"/>
</dbReference>
<name>A0A815V2P9_9BILA</name>
<sequence length="157" mass="18037">MHPKFISTLRSEQQTLDLYRGQSMTIEEFGRCSAQALISMNTFLSTSEYSIAALSYAGDGTDDSVKSVFFEIEVDTKIDTKPYAYLQENLIQESEREVLFSIGPIFRIDSVEEMKPGKLQHIKLTLSKNETTQIQEMKLQWKQFLNVDKIPLPETAW</sequence>
<dbReference type="EMBL" id="CAJNOT010010475">
    <property type="protein sequence ID" value="CAF1530549.1"/>
    <property type="molecule type" value="Genomic_DNA"/>
</dbReference>
<dbReference type="Proteomes" id="UP000663836">
    <property type="component" value="Unassembled WGS sequence"/>
</dbReference>
<dbReference type="AlphaFoldDB" id="A0A815V2P9"/>
<organism evidence="1 3">
    <name type="scientific">Rotaria sordida</name>
    <dbReference type="NCBI Taxonomy" id="392033"/>
    <lineage>
        <taxon>Eukaryota</taxon>
        <taxon>Metazoa</taxon>
        <taxon>Spiralia</taxon>
        <taxon>Gnathifera</taxon>
        <taxon>Rotifera</taxon>
        <taxon>Eurotatoria</taxon>
        <taxon>Bdelloidea</taxon>
        <taxon>Philodinida</taxon>
        <taxon>Philodinidae</taxon>
        <taxon>Rotaria</taxon>
    </lineage>
</organism>
<accession>A0A815V2P9</accession>
<evidence type="ECO:0000313" key="3">
    <source>
        <dbReference type="Proteomes" id="UP000663864"/>
    </source>
</evidence>
<protein>
    <recommendedName>
        <fullName evidence="4">NAD(+)--protein-arginine ADP-ribosyltransferase</fullName>
    </recommendedName>
</protein>
<comment type="caution">
    <text evidence="1">The sequence shown here is derived from an EMBL/GenBank/DDBJ whole genome shotgun (WGS) entry which is preliminary data.</text>
</comment>
<dbReference type="PROSITE" id="PS51996">
    <property type="entry name" value="TR_MART"/>
    <property type="match status" value="1"/>
</dbReference>
<proteinExistence type="predicted"/>
<feature type="non-terminal residue" evidence="1">
    <location>
        <position position="157"/>
    </location>
</feature>
<reference evidence="1" key="1">
    <citation type="submission" date="2021-02" db="EMBL/GenBank/DDBJ databases">
        <authorList>
            <person name="Nowell W R."/>
        </authorList>
    </citation>
    <scope>NUCLEOTIDE SEQUENCE</scope>
</reference>
<evidence type="ECO:0008006" key="4">
    <source>
        <dbReference type="Google" id="ProtNLM"/>
    </source>
</evidence>
<gene>
    <name evidence="2" type="ORF">JBS370_LOCUS38938</name>
    <name evidence="1" type="ORF">ZHD862_LOCUS38722</name>
</gene>
<evidence type="ECO:0000313" key="1">
    <source>
        <dbReference type="EMBL" id="CAF1530549.1"/>
    </source>
</evidence>
<dbReference type="SUPFAM" id="SSF56399">
    <property type="entry name" value="ADP-ribosylation"/>
    <property type="match status" value="1"/>
</dbReference>
<dbReference type="Gene3D" id="3.90.176.10">
    <property type="entry name" value="Toxin ADP-ribosyltransferase, Chain A, domain 1"/>
    <property type="match status" value="1"/>
</dbReference>
<evidence type="ECO:0000313" key="2">
    <source>
        <dbReference type="EMBL" id="CAF4257150.1"/>
    </source>
</evidence>
<dbReference type="Proteomes" id="UP000663864">
    <property type="component" value="Unassembled WGS sequence"/>
</dbReference>